<name>A0A0R3XBD1_HYDTA</name>
<dbReference type="AlphaFoldDB" id="A0A0R3XBD1"/>
<keyword evidence="1" id="KW-0472">Membrane</keyword>
<protein>
    <submittedName>
        <fullName evidence="2">Piezo_RRas_bdg domain-containing protein</fullName>
    </submittedName>
</protein>
<organism evidence="2">
    <name type="scientific">Hydatigena taeniaeformis</name>
    <name type="common">Feline tapeworm</name>
    <name type="synonym">Taenia taeniaeformis</name>
    <dbReference type="NCBI Taxonomy" id="6205"/>
    <lineage>
        <taxon>Eukaryota</taxon>
        <taxon>Metazoa</taxon>
        <taxon>Spiralia</taxon>
        <taxon>Lophotrochozoa</taxon>
        <taxon>Platyhelminthes</taxon>
        <taxon>Cestoda</taxon>
        <taxon>Eucestoda</taxon>
        <taxon>Cyclophyllidea</taxon>
        <taxon>Taeniidae</taxon>
        <taxon>Hydatigera</taxon>
    </lineage>
</organism>
<keyword evidence="1" id="KW-1133">Transmembrane helix</keyword>
<evidence type="ECO:0000313" key="2">
    <source>
        <dbReference type="WBParaSite" id="TTAC_0001085801-mRNA-1"/>
    </source>
</evidence>
<keyword evidence="1" id="KW-0812">Transmembrane</keyword>
<proteinExistence type="predicted"/>
<sequence length="133" mass="15303">LLSGGWRELPVALRLINTSLFLYFLSLILSTYNFSGSTRTFCRKVLRLYVSLQPITTVTPQAVALLRQAPTVQQKRMQLSWQGPSLITVQRWHRNSHFLEEMYSQCLRETLLDLRVGGFVASQAELESRLETD</sequence>
<accession>A0A0R3XBD1</accession>
<dbReference type="WBParaSite" id="TTAC_0001085801-mRNA-1">
    <property type="protein sequence ID" value="TTAC_0001085801-mRNA-1"/>
    <property type="gene ID" value="TTAC_0001085801"/>
</dbReference>
<evidence type="ECO:0000256" key="1">
    <source>
        <dbReference type="SAM" id="Phobius"/>
    </source>
</evidence>
<reference evidence="2" key="1">
    <citation type="submission" date="2017-02" db="UniProtKB">
        <authorList>
            <consortium name="WormBaseParasite"/>
        </authorList>
    </citation>
    <scope>IDENTIFICATION</scope>
</reference>
<feature type="transmembrane region" description="Helical" evidence="1">
    <location>
        <begin position="12"/>
        <end position="34"/>
    </location>
</feature>